<dbReference type="PANTHER" id="PTHR38340:SF1">
    <property type="entry name" value="S-LAYER PROTEIN"/>
    <property type="match status" value="1"/>
</dbReference>
<keyword evidence="5" id="KW-1185">Reference proteome</keyword>
<comment type="caution">
    <text evidence="4">The sequence shown here is derived from an EMBL/GenBank/DDBJ whole genome shotgun (WGS) entry which is preliminary data.</text>
</comment>
<dbReference type="PANTHER" id="PTHR38340">
    <property type="entry name" value="S-LAYER PROTEIN"/>
    <property type="match status" value="1"/>
</dbReference>
<dbReference type="EMBL" id="FNYY01000029">
    <property type="protein sequence ID" value="SEK09371.1"/>
    <property type="molecule type" value="Genomic_DNA"/>
</dbReference>
<dbReference type="AlphaFoldDB" id="A0A975WEZ5"/>
<dbReference type="GeneID" id="80820913"/>
<comment type="subcellular location">
    <subcellularLocation>
        <location evidence="1">Secreted</location>
    </subcellularLocation>
</comment>
<feature type="region of interest" description="Disordered" evidence="3">
    <location>
        <begin position="259"/>
        <end position="296"/>
    </location>
</feature>
<dbReference type="InterPro" id="IPR011049">
    <property type="entry name" value="Serralysin-like_metalloprot_C"/>
</dbReference>
<name>A0A975WEZ5_9RHOB</name>
<evidence type="ECO:0000313" key="5">
    <source>
        <dbReference type="Proteomes" id="UP000182932"/>
    </source>
</evidence>
<organism evidence="4 5">
    <name type="scientific">Marinovum algicola</name>
    <dbReference type="NCBI Taxonomy" id="42444"/>
    <lineage>
        <taxon>Bacteria</taxon>
        <taxon>Pseudomonadati</taxon>
        <taxon>Pseudomonadota</taxon>
        <taxon>Alphaproteobacteria</taxon>
        <taxon>Rhodobacterales</taxon>
        <taxon>Roseobacteraceae</taxon>
        <taxon>Marinovum</taxon>
    </lineage>
</organism>
<dbReference type="Proteomes" id="UP000182932">
    <property type="component" value="Unassembled WGS sequence"/>
</dbReference>
<evidence type="ECO:0000313" key="4">
    <source>
        <dbReference type="EMBL" id="SEK09371.1"/>
    </source>
</evidence>
<dbReference type="InterPro" id="IPR050557">
    <property type="entry name" value="RTX_toxin/Mannuronan_C5-epim"/>
</dbReference>
<proteinExistence type="predicted"/>
<dbReference type="PRINTS" id="PR00313">
    <property type="entry name" value="CABNDNGRPT"/>
</dbReference>
<dbReference type="GO" id="GO:0005509">
    <property type="term" value="F:calcium ion binding"/>
    <property type="evidence" value="ECO:0007669"/>
    <property type="project" value="InterPro"/>
</dbReference>
<dbReference type="Gene3D" id="2.150.10.10">
    <property type="entry name" value="Serralysin-like metalloprotease, C-terminal"/>
    <property type="match status" value="4"/>
</dbReference>
<feature type="region of interest" description="Disordered" evidence="3">
    <location>
        <begin position="413"/>
        <end position="435"/>
    </location>
</feature>
<sequence>MRVRVHTATNGISQIHTYGGGLENQVNHWENLGFETITEFSHGHHARAGGGSDTFNFVDIDNVRDTIVGRLEDFDPSRDEIRIEGVLLDLNNLPANVRVVAFNGAHNDPGTAPQPWLLIETPAGGHIFYALEGARIDMNGNGGSNGHQHEQHFLTLPHMPDFDTLPDIDFVDPVNVVPEGVTADGGLVINDVDTDEDEVLAVITGSAAGDAIGAGLNDDTVHGQQGNDVIWGGSGSDAVFGGEGADSLHGGSGDDLLVGGNQADNGRSDAGADLLTGGAGSDEIRGGGGHDTLEGGDGHDRLVGDWGADYLAGDAGNDTLISNSGVDTVLGGAGDDWISSGNGADIIDGGRGDDYAIGRSGTDIIDGGAGNDSLFGSAGADTISGGSGNDYVSAGSAWDVVFGDSGHDTLEGNFGSDALSGEGGNDSLLGGTGDDTLSGGAGNDTLLGNQGRDILDGGAGDDLLRGGTLADEFHFDLGGGTDTIQDFENFQDELHIATGLVDGMTDGRDIVDTYASVVDGDTVFDFADGTTLILEGQTDVAALYDNVFAV</sequence>
<reference evidence="4 5" key="1">
    <citation type="submission" date="2016-10" db="EMBL/GenBank/DDBJ databases">
        <authorList>
            <person name="Varghese N."/>
            <person name="Submissions S."/>
        </authorList>
    </citation>
    <scope>NUCLEOTIDE SEQUENCE [LARGE SCALE GENOMIC DNA]</scope>
    <source>
        <strain evidence="4 5">FF3</strain>
    </source>
</reference>
<dbReference type="InterPro" id="IPR001343">
    <property type="entry name" value="Hemolysn_Ca-bd"/>
</dbReference>
<evidence type="ECO:0000256" key="3">
    <source>
        <dbReference type="SAM" id="MobiDB-lite"/>
    </source>
</evidence>
<protein>
    <submittedName>
        <fullName evidence="4">Hemolysin-type calcium-binding repeat-containing protein</fullName>
    </submittedName>
</protein>
<gene>
    <name evidence="4" type="ORF">SAMN04487940_12932</name>
</gene>
<evidence type="ECO:0000256" key="2">
    <source>
        <dbReference type="ARBA" id="ARBA00022525"/>
    </source>
</evidence>
<dbReference type="SUPFAM" id="SSF51120">
    <property type="entry name" value="beta-Roll"/>
    <property type="match status" value="2"/>
</dbReference>
<dbReference type="PROSITE" id="PS00330">
    <property type="entry name" value="HEMOLYSIN_CALCIUM"/>
    <property type="match status" value="5"/>
</dbReference>
<dbReference type="Pfam" id="PF00353">
    <property type="entry name" value="HemolysinCabind"/>
    <property type="match status" value="6"/>
</dbReference>
<dbReference type="InterPro" id="IPR018511">
    <property type="entry name" value="Hemolysin-typ_Ca-bd_CS"/>
</dbReference>
<accession>A0A975WEZ5</accession>
<evidence type="ECO:0000256" key="1">
    <source>
        <dbReference type="ARBA" id="ARBA00004613"/>
    </source>
</evidence>
<keyword evidence="2" id="KW-0964">Secreted</keyword>
<feature type="compositionally biased region" description="Low complexity" evidence="3">
    <location>
        <begin position="425"/>
        <end position="435"/>
    </location>
</feature>
<dbReference type="RefSeq" id="WP_083416188.1">
    <property type="nucleotide sequence ID" value="NZ_FNYY01000029.1"/>
</dbReference>
<dbReference type="GO" id="GO:0005576">
    <property type="term" value="C:extracellular region"/>
    <property type="evidence" value="ECO:0007669"/>
    <property type="project" value="UniProtKB-SubCell"/>
</dbReference>